<dbReference type="Proteomes" id="UP000838763">
    <property type="component" value="Unassembled WGS sequence"/>
</dbReference>
<feature type="non-terminal residue" evidence="1">
    <location>
        <position position="69"/>
    </location>
</feature>
<organism evidence="1 2">
    <name type="scientific">Parascedosporium putredinis</name>
    <dbReference type="NCBI Taxonomy" id="1442378"/>
    <lineage>
        <taxon>Eukaryota</taxon>
        <taxon>Fungi</taxon>
        <taxon>Dikarya</taxon>
        <taxon>Ascomycota</taxon>
        <taxon>Pezizomycotina</taxon>
        <taxon>Sordariomycetes</taxon>
        <taxon>Hypocreomycetidae</taxon>
        <taxon>Microascales</taxon>
        <taxon>Microascaceae</taxon>
        <taxon>Parascedosporium</taxon>
    </lineage>
</organism>
<evidence type="ECO:0000313" key="2">
    <source>
        <dbReference type="Proteomes" id="UP000838763"/>
    </source>
</evidence>
<reference evidence="1" key="1">
    <citation type="submission" date="2022-11" db="EMBL/GenBank/DDBJ databases">
        <authorList>
            <person name="Scott C."/>
            <person name="Bruce N."/>
        </authorList>
    </citation>
    <scope>NUCLEOTIDE SEQUENCE</scope>
</reference>
<sequence length="69" mass="8034">MTKTLSLGSRLRYPITITKLLKSPGDTLKKREPVFEYKFKWTKEVGDSFRGESREEEQVTLVLWESPAT</sequence>
<protein>
    <submittedName>
        <fullName evidence="1">Uncharacterized protein</fullName>
    </submittedName>
</protein>
<accession>A0A9P1GXK6</accession>
<comment type="caution">
    <text evidence="1">The sequence shown here is derived from an EMBL/GenBank/DDBJ whole genome shotgun (WGS) entry which is preliminary data.</text>
</comment>
<dbReference type="AlphaFoldDB" id="A0A9P1GXK6"/>
<gene>
    <name evidence="1" type="ORF">PPNO1_LOCUS1530</name>
</gene>
<evidence type="ECO:0000313" key="1">
    <source>
        <dbReference type="EMBL" id="CAI4211756.1"/>
    </source>
</evidence>
<dbReference type="EMBL" id="CALLCH030000002">
    <property type="protein sequence ID" value="CAI4211756.1"/>
    <property type="molecule type" value="Genomic_DNA"/>
</dbReference>
<name>A0A9P1GXK6_9PEZI</name>
<proteinExistence type="predicted"/>
<keyword evidence="2" id="KW-1185">Reference proteome</keyword>